<gene>
    <name evidence="2" type="ORF">PPNO1_LOCUS7888</name>
</gene>
<name>A0A9P1H9Y1_9PEZI</name>
<dbReference type="EMBL" id="CALLCH030000017">
    <property type="protein sequence ID" value="CAI4218296.1"/>
    <property type="molecule type" value="Genomic_DNA"/>
</dbReference>
<comment type="caution">
    <text evidence="2">The sequence shown here is derived from an EMBL/GenBank/DDBJ whole genome shotgun (WGS) entry which is preliminary data.</text>
</comment>
<feature type="compositionally biased region" description="Low complexity" evidence="1">
    <location>
        <begin position="228"/>
        <end position="261"/>
    </location>
</feature>
<evidence type="ECO:0000313" key="3">
    <source>
        <dbReference type="Proteomes" id="UP000838763"/>
    </source>
</evidence>
<feature type="region of interest" description="Disordered" evidence="1">
    <location>
        <begin position="179"/>
        <end position="261"/>
    </location>
</feature>
<keyword evidence="3" id="KW-1185">Reference proteome</keyword>
<proteinExistence type="predicted"/>
<organism evidence="2 3">
    <name type="scientific">Parascedosporium putredinis</name>
    <dbReference type="NCBI Taxonomy" id="1442378"/>
    <lineage>
        <taxon>Eukaryota</taxon>
        <taxon>Fungi</taxon>
        <taxon>Dikarya</taxon>
        <taxon>Ascomycota</taxon>
        <taxon>Pezizomycotina</taxon>
        <taxon>Sordariomycetes</taxon>
        <taxon>Hypocreomycetidae</taxon>
        <taxon>Microascales</taxon>
        <taxon>Microascaceae</taxon>
        <taxon>Parascedosporium</taxon>
    </lineage>
</organism>
<reference evidence="2" key="1">
    <citation type="submission" date="2022-11" db="EMBL/GenBank/DDBJ databases">
        <authorList>
            <person name="Scott C."/>
            <person name="Bruce N."/>
        </authorList>
    </citation>
    <scope>NUCLEOTIDE SEQUENCE</scope>
</reference>
<sequence length="300" mass="31158">MLYSALIQLGGSGAAWTTMNINDCAAAFEMQLSSIAMPETTTVRPSFRSPYRSPPPLACRRQRYSHLRIHGRLGGVVPDEGNQGADPSTGEDPEDTGATVGDGCSEDSALPLDDSTCSVTCEAGVLIPAPREVAVHVETTITTTITATIPGPSGGCSLTTTAIRTLILQAVETLTLECEPTTDDELRTGVPSGPEGEPSLTASDPGFTPEPPSETALTPEIPSSAQETADVPDIPATDPAPTTPTTVTRSQTIPSTAQTTPTETTTAVISAGVSIFHHSCRSYLLATLTMIAAMAWNSMA</sequence>
<evidence type="ECO:0000313" key="2">
    <source>
        <dbReference type="EMBL" id="CAI4218296.1"/>
    </source>
</evidence>
<dbReference type="Proteomes" id="UP000838763">
    <property type="component" value="Unassembled WGS sequence"/>
</dbReference>
<dbReference type="AlphaFoldDB" id="A0A9P1H9Y1"/>
<feature type="region of interest" description="Disordered" evidence="1">
    <location>
        <begin position="73"/>
        <end position="107"/>
    </location>
</feature>
<protein>
    <submittedName>
        <fullName evidence="2">Uncharacterized protein</fullName>
    </submittedName>
</protein>
<accession>A0A9P1H9Y1</accession>
<evidence type="ECO:0000256" key="1">
    <source>
        <dbReference type="SAM" id="MobiDB-lite"/>
    </source>
</evidence>